<dbReference type="NCBIfam" id="TIGR02715">
    <property type="entry name" value="amido_AtzE"/>
    <property type="match status" value="1"/>
</dbReference>
<dbReference type="EMBL" id="BAQC01000004">
    <property type="protein sequence ID" value="GBR50705.1"/>
    <property type="molecule type" value="Genomic_DNA"/>
</dbReference>
<evidence type="ECO:0000313" key="3">
    <source>
        <dbReference type="Proteomes" id="UP001062632"/>
    </source>
</evidence>
<dbReference type="Pfam" id="PF01425">
    <property type="entry name" value="Amidase"/>
    <property type="match status" value="1"/>
</dbReference>
<comment type="caution">
    <text evidence="2">The sequence shown here is derived from an EMBL/GenBank/DDBJ whole genome shotgun (WGS) entry which is preliminary data.</text>
</comment>
<protein>
    <submittedName>
        <fullName evidence="2">Amidase</fullName>
    </submittedName>
</protein>
<dbReference type="PANTHER" id="PTHR11895:SF172">
    <property type="entry name" value="GLUTAMYL-TRNA(GLN) AMIDOTRANSFERASE"/>
    <property type="match status" value="1"/>
</dbReference>
<organism evidence="2 3">
    <name type="scientific">Neokomagataea thailandica NBRC 106555</name>
    <dbReference type="NCBI Taxonomy" id="1223520"/>
    <lineage>
        <taxon>Bacteria</taxon>
        <taxon>Pseudomonadati</taxon>
        <taxon>Pseudomonadota</taxon>
        <taxon>Alphaproteobacteria</taxon>
        <taxon>Acetobacterales</taxon>
        <taxon>Acetobacteraceae</taxon>
        <taxon>Neokomagataea</taxon>
    </lineage>
</organism>
<dbReference type="PANTHER" id="PTHR11895">
    <property type="entry name" value="TRANSAMIDASE"/>
    <property type="match status" value="1"/>
</dbReference>
<dbReference type="Proteomes" id="UP001062632">
    <property type="component" value="Unassembled WGS sequence"/>
</dbReference>
<dbReference type="SUPFAM" id="SSF75304">
    <property type="entry name" value="Amidase signature (AS) enzymes"/>
    <property type="match status" value="1"/>
</dbReference>
<name>A0ABQ0QMR3_9PROT</name>
<feature type="domain" description="Amidase" evidence="1">
    <location>
        <begin position="30"/>
        <end position="431"/>
    </location>
</feature>
<gene>
    <name evidence="2" type="ORF">AA106555_0301</name>
</gene>
<sequence>MNNLMNTSSFLGHEIPERLKKKEFSALSFVEHVLSDIQQRNRQYNIATRTLNQRAIEIARKIDSLIAQGKDPGPLAGIPFGIKDLFDVAGQITTAGSKILAQDTVAKTDATLVERLINAGAIPVAMTNMDEFAYGFATDNAHHGQTLNPHDAQCLAGGSSGGSAAGVAARFFPLSLGSDTNGSIRVPASLCGVWGLRATQGRLPTTGSYPFVHSLDTVGPFADSASSLKLCFEALSASPLQKIDTSTLRFARLGGWFTENMAPEMETAIAQLAKTLKAEHSITVPETERARAAAFLISASEGASLHFEHLKYHAVDFDPAVRDRLFAGALIPTTTIAKAHRFRSWFRRAMHSAFETVDILIAPAVVGPAPRFDQPFININGEMVSARANLGIYTQPLTLAGFPVLTVPIPTQGLPLGAQLIAKPGREDQLLAIGEDLERSGNAKANLLSA</sequence>
<proteinExistence type="predicted"/>
<dbReference type="InterPro" id="IPR023631">
    <property type="entry name" value="Amidase_dom"/>
</dbReference>
<dbReference type="NCBIfam" id="NF006631">
    <property type="entry name" value="PRK09201.1"/>
    <property type="match status" value="1"/>
</dbReference>
<keyword evidence="3" id="KW-1185">Reference proteome</keyword>
<dbReference type="Gene3D" id="3.90.1300.10">
    <property type="entry name" value="Amidase signature (AS) domain"/>
    <property type="match status" value="1"/>
</dbReference>
<dbReference type="InterPro" id="IPR014087">
    <property type="entry name" value="Carboxybiuret_hydro_AtzE"/>
</dbReference>
<dbReference type="InterPro" id="IPR000120">
    <property type="entry name" value="Amidase"/>
</dbReference>
<dbReference type="InterPro" id="IPR036928">
    <property type="entry name" value="AS_sf"/>
</dbReference>
<evidence type="ECO:0000259" key="1">
    <source>
        <dbReference type="Pfam" id="PF01425"/>
    </source>
</evidence>
<accession>A0ABQ0QMR3</accession>
<evidence type="ECO:0000313" key="2">
    <source>
        <dbReference type="EMBL" id="GBR50705.1"/>
    </source>
</evidence>
<reference evidence="2 3" key="1">
    <citation type="submission" date="2013-04" db="EMBL/GenBank/DDBJ databases">
        <title>The genome sequencing project of 58 acetic acid bacteria.</title>
        <authorList>
            <person name="Okamoto-Kainuma A."/>
            <person name="Ishikawa M."/>
            <person name="Umino S."/>
            <person name="Koizumi Y."/>
            <person name="Shiwa Y."/>
            <person name="Yoshikawa H."/>
            <person name="Matsutani M."/>
            <person name="Matsushita K."/>
        </authorList>
    </citation>
    <scope>NUCLEOTIDE SEQUENCE [LARGE SCALE GENOMIC DNA]</scope>
    <source>
        <strain evidence="2 3">NBRC 106555</strain>
    </source>
</reference>